<gene>
    <name evidence="1" type="ORF">PVL29_011585</name>
</gene>
<sequence>MGNICSISISVDQPISSCWNRTTEHANYLCKLPENLVALGTACERSRELGNDVKRKVHIAEREQIQRLAQVQGWLW</sequence>
<organism evidence="1 2">
    <name type="scientific">Vitis rotundifolia</name>
    <name type="common">Muscadine grape</name>
    <dbReference type="NCBI Taxonomy" id="103349"/>
    <lineage>
        <taxon>Eukaryota</taxon>
        <taxon>Viridiplantae</taxon>
        <taxon>Streptophyta</taxon>
        <taxon>Embryophyta</taxon>
        <taxon>Tracheophyta</taxon>
        <taxon>Spermatophyta</taxon>
        <taxon>Magnoliopsida</taxon>
        <taxon>eudicotyledons</taxon>
        <taxon>Gunneridae</taxon>
        <taxon>Pentapetalae</taxon>
        <taxon>rosids</taxon>
        <taxon>Vitales</taxon>
        <taxon>Vitaceae</taxon>
        <taxon>Viteae</taxon>
        <taxon>Vitis</taxon>
    </lineage>
</organism>
<proteinExistence type="predicted"/>
<accession>A0AA38ZQK3</accession>
<reference evidence="1 2" key="1">
    <citation type="journal article" date="2023" name="BMC Biotechnol.">
        <title>Vitis rotundifolia cv Carlos genome sequencing.</title>
        <authorList>
            <person name="Huff M."/>
            <person name="Hulse-Kemp A."/>
            <person name="Scheffler B."/>
            <person name="Youngblood R."/>
            <person name="Simpson S."/>
            <person name="Babiker E."/>
            <person name="Staton M."/>
        </authorList>
    </citation>
    <scope>NUCLEOTIDE SEQUENCE [LARGE SCALE GENOMIC DNA]</scope>
    <source>
        <tissue evidence="1">Leaf</tissue>
    </source>
</reference>
<evidence type="ECO:0000313" key="2">
    <source>
        <dbReference type="Proteomes" id="UP001168098"/>
    </source>
</evidence>
<keyword evidence="2" id="KW-1185">Reference proteome</keyword>
<dbReference type="EMBL" id="JARBHA010000009">
    <property type="protein sequence ID" value="KAJ9692594.1"/>
    <property type="molecule type" value="Genomic_DNA"/>
</dbReference>
<dbReference type="Proteomes" id="UP001168098">
    <property type="component" value="Unassembled WGS sequence"/>
</dbReference>
<dbReference type="AlphaFoldDB" id="A0AA38ZQK3"/>
<name>A0AA38ZQK3_VITRO</name>
<protein>
    <submittedName>
        <fullName evidence="1">Uncharacterized protein</fullName>
    </submittedName>
</protein>
<comment type="caution">
    <text evidence="1">The sequence shown here is derived from an EMBL/GenBank/DDBJ whole genome shotgun (WGS) entry which is preliminary data.</text>
</comment>
<evidence type="ECO:0000313" key="1">
    <source>
        <dbReference type="EMBL" id="KAJ9692594.1"/>
    </source>
</evidence>